<reference evidence="1" key="2">
    <citation type="journal article" date="2015" name="Data Brief">
        <title>Shoot transcriptome of the giant reed, Arundo donax.</title>
        <authorList>
            <person name="Barrero R.A."/>
            <person name="Guerrero F.D."/>
            <person name="Moolhuijzen P."/>
            <person name="Goolsby J.A."/>
            <person name="Tidwell J."/>
            <person name="Bellgard S.E."/>
            <person name="Bellgard M.I."/>
        </authorList>
    </citation>
    <scope>NUCLEOTIDE SEQUENCE</scope>
    <source>
        <tissue evidence="1">Shoot tissue taken approximately 20 cm above the soil surface</tissue>
    </source>
</reference>
<name>A0A0A8ZSD0_ARUDO</name>
<proteinExistence type="predicted"/>
<dbReference type="EMBL" id="GBRH01260153">
    <property type="protein sequence ID" value="JAD37742.1"/>
    <property type="molecule type" value="Transcribed_RNA"/>
</dbReference>
<protein>
    <submittedName>
        <fullName evidence="1">Uncharacterized protein</fullName>
    </submittedName>
</protein>
<sequence length="41" mass="4807">MNFRLVQGGGTVSSFERMMFKPYEAFLTKFILPENTGFYHN</sequence>
<organism evidence="1">
    <name type="scientific">Arundo donax</name>
    <name type="common">Giant reed</name>
    <name type="synonym">Donax arundinaceus</name>
    <dbReference type="NCBI Taxonomy" id="35708"/>
    <lineage>
        <taxon>Eukaryota</taxon>
        <taxon>Viridiplantae</taxon>
        <taxon>Streptophyta</taxon>
        <taxon>Embryophyta</taxon>
        <taxon>Tracheophyta</taxon>
        <taxon>Spermatophyta</taxon>
        <taxon>Magnoliopsida</taxon>
        <taxon>Liliopsida</taxon>
        <taxon>Poales</taxon>
        <taxon>Poaceae</taxon>
        <taxon>PACMAD clade</taxon>
        <taxon>Arundinoideae</taxon>
        <taxon>Arundineae</taxon>
        <taxon>Arundo</taxon>
    </lineage>
</organism>
<dbReference type="AlphaFoldDB" id="A0A0A8ZSD0"/>
<evidence type="ECO:0000313" key="1">
    <source>
        <dbReference type="EMBL" id="JAD37742.1"/>
    </source>
</evidence>
<reference evidence="1" key="1">
    <citation type="submission" date="2014-09" db="EMBL/GenBank/DDBJ databases">
        <authorList>
            <person name="Magalhaes I.L.F."/>
            <person name="Oliveira U."/>
            <person name="Santos F.R."/>
            <person name="Vidigal T.H.D.A."/>
            <person name="Brescovit A.D."/>
            <person name="Santos A.J."/>
        </authorList>
    </citation>
    <scope>NUCLEOTIDE SEQUENCE</scope>
    <source>
        <tissue evidence="1">Shoot tissue taken approximately 20 cm above the soil surface</tissue>
    </source>
</reference>
<accession>A0A0A8ZSD0</accession>